<dbReference type="EMBL" id="BMDC01000003">
    <property type="protein sequence ID" value="GGH64438.1"/>
    <property type="molecule type" value="Genomic_DNA"/>
</dbReference>
<proteinExistence type="predicted"/>
<dbReference type="Gene3D" id="3.40.960.10">
    <property type="entry name" value="VSR Endonuclease"/>
    <property type="match status" value="1"/>
</dbReference>
<evidence type="ECO:0000313" key="2">
    <source>
        <dbReference type="Proteomes" id="UP000600171"/>
    </source>
</evidence>
<sequence length="115" mass="13745">MSPHSESVGESITRYRLHEFGFPAPEEQVSIRTPYGLFRPDFIWRDLRVILEFDGRGKYQDYGDTQQALIRERDREKALANQGWIIVRVNWESVYLYPERLARDLKRAFVRARKL</sequence>
<reference evidence="1 2" key="1">
    <citation type="journal article" date="2014" name="Int. J. Syst. Evol. Microbiol.">
        <title>Complete genome sequence of Corynebacterium casei LMG S-19264T (=DSM 44701T), isolated from a smear-ripened cheese.</title>
        <authorList>
            <consortium name="US DOE Joint Genome Institute (JGI-PGF)"/>
            <person name="Walter F."/>
            <person name="Albersmeier A."/>
            <person name="Kalinowski J."/>
            <person name="Ruckert C."/>
        </authorList>
    </citation>
    <scope>NUCLEOTIDE SEQUENCE [LARGE SCALE GENOMIC DNA]</scope>
    <source>
        <strain evidence="1 2">CCM 8669</strain>
    </source>
</reference>
<gene>
    <name evidence="1" type="ORF">GCM10007359_16730</name>
</gene>
<dbReference type="AlphaFoldDB" id="A0A917IUM5"/>
<dbReference type="InterPro" id="IPR011335">
    <property type="entry name" value="Restrct_endonuc-II-like"/>
</dbReference>
<dbReference type="Proteomes" id="UP000600171">
    <property type="component" value="Unassembled WGS sequence"/>
</dbReference>
<keyword evidence="2" id="KW-1185">Reference proteome</keyword>
<evidence type="ECO:0008006" key="3">
    <source>
        <dbReference type="Google" id="ProtNLM"/>
    </source>
</evidence>
<accession>A0A917IUM5</accession>
<dbReference type="SUPFAM" id="SSF52980">
    <property type="entry name" value="Restriction endonuclease-like"/>
    <property type="match status" value="1"/>
</dbReference>
<protein>
    <recommendedName>
        <fullName evidence="3">DUF559 domain-containing protein</fullName>
    </recommendedName>
</protein>
<name>A0A917IUM5_9MICC</name>
<organism evidence="1 2">
    <name type="scientific">Rothia aerolata</name>
    <dbReference type="NCBI Taxonomy" id="1812262"/>
    <lineage>
        <taxon>Bacteria</taxon>
        <taxon>Bacillati</taxon>
        <taxon>Actinomycetota</taxon>
        <taxon>Actinomycetes</taxon>
        <taxon>Micrococcales</taxon>
        <taxon>Micrococcaceae</taxon>
        <taxon>Rothia</taxon>
    </lineage>
</organism>
<comment type="caution">
    <text evidence="1">The sequence shown here is derived from an EMBL/GenBank/DDBJ whole genome shotgun (WGS) entry which is preliminary data.</text>
</comment>
<evidence type="ECO:0000313" key="1">
    <source>
        <dbReference type="EMBL" id="GGH64438.1"/>
    </source>
</evidence>